<dbReference type="Gene3D" id="3.30.740.10">
    <property type="entry name" value="Protein Inhibitor Of Neuronal Nitric Oxide Synthase"/>
    <property type="match status" value="1"/>
</dbReference>
<dbReference type="EMBL" id="CAXITT010000233">
    <property type="protein sequence ID" value="CAL1536571.1"/>
    <property type="molecule type" value="Genomic_DNA"/>
</dbReference>
<organism evidence="1 2">
    <name type="scientific">Lymnaea stagnalis</name>
    <name type="common">Great pond snail</name>
    <name type="synonym">Helix stagnalis</name>
    <dbReference type="NCBI Taxonomy" id="6523"/>
    <lineage>
        <taxon>Eukaryota</taxon>
        <taxon>Metazoa</taxon>
        <taxon>Spiralia</taxon>
        <taxon>Lophotrochozoa</taxon>
        <taxon>Mollusca</taxon>
        <taxon>Gastropoda</taxon>
        <taxon>Heterobranchia</taxon>
        <taxon>Euthyneura</taxon>
        <taxon>Panpulmonata</taxon>
        <taxon>Hygrophila</taxon>
        <taxon>Lymnaeoidea</taxon>
        <taxon>Lymnaeidae</taxon>
        <taxon>Lymnaea</taxon>
    </lineage>
</organism>
<sequence length="57" mass="6605">MSERKPVLKNADVSGDMQQAAVGCSAQALEQCDIEKENAAFNKRERERDYFDRVNWR</sequence>
<accession>A0AAV2HR24</accession>
<dbReference type="InterPro" id="IPR037177">
    <property type="entry name" value="DLC_sf"/>
</dbReference>
<dbReference type="AlphaFoldDB" id="A0AAV2HR24"/>
<keyword evidence="2" id="KW-1185">Reference proteome</keyword>
<protein>
    <submittedName>
        <fullName evidence="1">Uncharacterized protein</fullName>
    </submittedName>
</protein>
<evidence type="ECO:0000313" key="2">
    <source>
        <dbReference type="Proteomes" id="UP001497497"/>
    </source>
</evidence>
<dbReference type="GO" id="GO:0030286">
    <property type="term" value="C:dynein complex"/>
    <property type="evidence" value="ECO:0007669"/>
    <property type="project" value="InterPro"/>
</dbReference>
<name>A0AAV2HR24_LYMST</name>
<comment type="caution">
    <text evidence="1">The sequence shown here is derived from an EMBL/GenBank/DDBJ whole genome shotgun (WGS) entry which is preliminary data.</text>
</comment>
<dbReference type="Proteomes" id="UP001497497">
    <property type="component" value="Unassembled WGS sequence"/>
</dbReference>
<evidence type="ECO:0000313" key="1">
    <source>
        <dbReference type="EMBL" id="CAL1536571.1"/>
    </source>
</evidence>
<dbReference type="SUPFAM" id="SSF54648">
    <property type="entry name" value="DLC"/>
    <property type="match status" value="1"/>
</dbReference>
<proteinExistence type="predicted"/>
<reference evidence="1 2" key="1">
    <citation type="submission" date="2024-04" db="EMBL/GenBank/DDBJ databases">
        <authorList>
            <consortium name="Genoscope - CEA"/>
            <person name="William W."/>
        </authorList>
    </citation>
    <scope>NUCLEOTIDE SEQUENCE [LARGE SCALE GENOMIC DNA]</scope>
</reference>
<dbReference type="GO" id="GO:0007017">
    <property type="term" value="P:microtubule-based process"/>
    <property type="evidence" value="ECO:0007669"/>
    <property type="project" value="InterPro"/>
</dbReference>
<gene>
    <name evidence="1" type="ORF">GSLYS_00010484001</name>
</gene>